<keyword evidence="1" id="KW-0812">Transmembrane</keyword>
<reference evidence="2 3" key="1">
    <citation type="journal article" date="2019" name="Environ. Microbiol.">
        <title>Pelagiphages in the Podoviridae family integrate into host genomes.</title>
        <authorList>
            <person name="Zhao Y."/>
            <person name="Qin F."/>
            <person name="Zhang R."/>
            <person name="Giovannoni S.J."/>
            <person name="Zhang Z."/>
            <person name="Sun J."/>
            <person name="Du S."/>
            <person name="Rensing C."/>
        </authorList>
    </citation>
    <scope>NUCLEOTIDE SEQUENCE [LARGE SCALE GENOMIC DNA]</scope>
</reference>
<evidence type="ECO:0000313" key="2">
    <source>
        <dbReference type="EMBL" id="AXH71676.1"/>
    </source>
</evidence>
<keyword evidence="1" id="KW-1133">Transmembrane helix</keyword>
<organism evidence="2 3">
    <name type="scientific">Pelagibacter phage HTVC025P</name>
    <dbReference type="NCBI Taxonomy" id="2259657"/>
    <lineage>
        <taxon>Viruses</taxon>
        <taxon>Duplodnaviria</taxon>
        <taxon>Heunggongvirae</taxon>
        <taxon>Uroviricota</taxon>
        <taxon>Caudoviricetes</taxon>
        <taxon>Autographivirales</taxon>
        <taxon>Autographivirales incertae sedis</taxon>
        <taxon>Thoosavirus</taxon>
        <taxon>Thoosavirus HTVC025P</taxon>
    </lineage>
</organism>
<protein>
    <submittedName>
        <fullName evidence="2">Uncharacterized protein</fullName>
    </submittedName>
</protein>
<name>A0A4Y1NUN6_9CAUD</name>
<dbReference type="EMBL" id="MH598799">
    <property type="protein sequence ID" value="AXH71676.1"/>
    <property type="molecule type" value="Genomic_DNA"/>
</dbReference>
<evidence type="ECO:0000256" key="1">
    <source>
        <dbReference type="SAM" id="Phobius"/>
    </source>
</evidence>
<evidence type="ECO:0000313" key="3">
    <source>
        <dbReference type="Proteomes" id="UP000320575"/>
    </source>
</evidence>
<sequence length="40" mass="4394">MIVNGQPRKLGTKILVSIFTQVIKTQMIATVIAVLQRGVK</sequence>
<dbReference type="Proteomes" id="UP000320575">
    <property type="component" value="Segment"/>
</dbReference>
<accession>A0A4Y1NUN6</accession>
<keyword evidence="1" id="KW-0472">Membrane</keyword>
<gene>
    <name evidence="2" type="ORF">P025_gp02</name>
</gene>
<proteinExistence type="predicted"/>
<feature type="transmembrane region" description="Helical" evidence="1">
    <location>
        <begin position="14"/>
        <end position="35"/>
    </location>
</feature>
<keyword evidence="3" id="KW-1185">Reference proteome</keyword>